<evidence type="ECO:0000256" key="3">
    <source>
        <dbReference type="PROSITE-ProRule" id="PRU01331"/>
    </source>
</evidence>
<evidence type="ECO:0000256" key="2">
    <source>
        <dbReference type="ARBA" id="ARBA00022598"/>
    </source>
</evidence>
<evidence type="ECO:0000256" key="4">
    <source>
        <dbReference type="RuleBase" id="RU000384"/>
    </source>
</evidence>
<feature type="compositionally biased region" description="Basic and acidic residues" evidence="5">
    <location>
        <begin position="25"/>
        <end position="38"/>
    </location>
</feature>
<comment type="caution">
    <text evidence="7">The sequence shown here is derived from an EMBL/GenBank/DDBJ whole genome shotgun (WGS) entry which is preliminary data.</text>
</comment>
<sequence length="759" mass="83524">MASNDSAGIPGDPAQTALGGVPPKESWRERPVSDKQRGFIDQLSKQAPDVDVGDTQEMSTKDASAVIDELKSAAATTTDPNAPKDQPQQPEPPGANDPESLLKNPQHWSTGDDDPTEKQKRYLAVLESKSGQQVSGGQGLNKGQASERIDQLKKQWPSSLKASVIAVIEHQDDARTDIRQPARIKRPQSHSVLPYMPFRGLSGGIERSTVRSQQSKRIQLRESDLFSGNEDRISLQQFPVIHEGVISYLARIESPQSMESLGGSVLGTESSHREEQKIMRSSRMPSPPDVKTPLSLVSPIPQLNRKPSKEAVEPPDIHHVHLRWCDLCGQAREQIVSYKRYRKQLGKDGMTKHAHVTIPKSTMGLTPDDRLSAGFGPVGEVVLIPDPSSLRALPWLNAHHAAVMCVMEEKPKGPDRPPPYSLCTRTLLAEVIEYASLQGHMFMCGFDIDFVLLSAKTDRSATIGGQGATRALTPGLVNLLDDIVDALHESGIEVDDYQTLSAPGQFRISLREEEPLIAVDSLLHAKDAIRLIAAANGYRSTFAPKVFREHDGTGQHVRITIAKTNVTGRLTDARFPNLPMADAMFAAGLLRHLPAITAFTQATPMSFERAVPGSRMGASWAAWGSDNRETPLRLCYVNYPRKYHWELRSFDATANPYIALSAIIAAGVLGIKKQLELRQFDCLEDPSLMSRDELKALGIRRPMPRSFRGALEKLTEDAVLAAAIGPSFVKAYTLVKQAQMQVLSDLSKEEAKAYMLKYY</sequence>
<dbReference type="HOGENOM" id="CLU_367474_0_0_1"/>
<dbReference type="PANTHER" id="PTHR43785:SF2">
    <property type="entry name" value="TYPE-1 GLUTAMINE SYNTHETASE 1"/>
    <property type="match status" value="1"/>
</dbReference>
<proteinExistence type="inferred from homology"/>
<dbReference type="OrthoDB" id="3364440at2759"/>
<feature type="region of interest" description="Disordered" evidence="5">
    <location>
        <begin position="1"/>
        <end position="149"/>
    </location>
</feature>
<dbReference type="Gene3D" id="3.30.590.10">
    <property type="entry name" value="Glutamine synthetase/guanido kinase, catalytic domain"/>
    <property type="match status" value="1"/>
</dbReference>
<reference evidence="7 8" key="1">
    <citation type="journal article" date="2011" name="J. Gen. Appl. Microbiol.">
        <title>Draft genome sequencing of the enigmatic basidiomycete Mixia osmundae.</title>
        <authorList>
            <person name="Nishida H."/>
            <person name="Nagatsuka Y."/>
            <person name="Sugiyama J."/>
        </authorList>
    </citation>
    <scope>NUCLEOTIDE SEQUENCE [LARGE SCALE GENOMIC DNA]</scope>
    <source>
        <strain evidence="8">CBS 9802 / IAM 14324 / JCM 22182 / KY 12970</strain>
    </source>
</reference>
<dbReference type="GO" id="GO:0004356">
    <property type="term" value="F:glutamine synthetase activity"/>
    <property type="evidence" value="ECO:0007669"/>
    <property type="project" value="InterPro"/>
</dbReference>
<dbReference type="Pfam" id="PF00120">
    <property type="entry name" value="Gln-synt_C"/>
    <property type="match status" value="1"/>
</dbReference>
<protein>
    <recommendedName>
        <fullName evidence="1">Glutamine synthetase</fullName>
    </recommendedName>
</protein>
<dbReference type="PROSITE" id="PS51987">
    <property type="entry name" value="GS_CATALYTIC"/>
    <property type="match status" value="1"/>
</dbReference>
<comment type="similarity">
    <text evidence="3 4">Belongs to the glutamine synthetase family.</text>
</comment>
<evidence type="ECO:0000256" key="5">
    <source>
        <dbReference type="SAM" id="MobiDB-lite"/>
    </source>
</evidence>
<dbReference type="InterPro" id="IPR036651">
    <property type="entry name" value="Gln_synt_N_sf"/>
</dbReference>
<dbReference type="Pfam" id="PF11272">
    <property type="entry name" value="DUF3072"/>
    <property type="match status" value="1"/>
</dbReference>
<evidence type="ECO:0000256" key="1">
    <source>
        <dbReference type="ARBA" id="ARBA00021364"/>
    </source>
</evidence>
<keyword evidence="8" id="KW-1185">Reference proteome</keyword>
<feature type="domain" description="GS catalytic" evidence="6">
    <location>
        <begin position="424"/>
        <end position="759"/>
    </location>
</feature>
<dbReference type="InterPro" id="IPR014746">
    <property type="entry name" value="Gln_synth/guanido_kin_cat_dom"/>
</dbReference>
<name>G7DZQ7_MIXOS</name>
<dbReference type="InParanoid" id="G7DZQ7"/>
<gene>
    <name evidence="7" type="primary">Mo02728</name>
    <name evidence="7" type="ORF">E5Q_02728</name>
</gene>
<dbReference type="Proteomes" id="UP000009131">
    <property type="component" value="Unassembled WGS sequence"/>
</dbReference>
<dbReference type="eggNOG" id="KOG0683">
    <property type="taxonomic scope" value="Eukaryota"/>
</dbReference>
<dbReference type="InterPro" id="IPR008146">
    <property type="entry name" value="Gln_synth_cat_dom"/>
</dbReference>
<dbReference type="Gene3D" id="3.10.20.70">
    <property type="entry name" value="Glutamine synthetase, N-terminal domain"/>
    <property type="match status" value="1"/>
</dbReference>
<dbReference type="SUPFAM" id="SSF55931">
    <property type="entry name" value="Glutamine synthetase/guanido kinase"/>
    <property type="match status" value="1"/>
</dbReference>
<dbReference type="AlphaFoldDB" id="G7DZQ7"/>
<dbReference type="SMART" id="SM01230">
    <property type="entry name" value="Gln-synt_C"/>
    <property type="match status" value="1"/>
</dbReference>
<dbReference type="SUPFAM" id="SSF54368">
    <property type="entry name" value="Glutamine synthetase, N-terminal domain"/>
    <property type="match status" value="1"/>
</dbReference>
<keyword evidence="2" id="KW-0436">Ligase</keyword>
<accession>G7DZQ7</accession>
<reference evidence="7 8" key="2">
    <citation type="journal article" date="2012" name="Open Biol.">
        <title>Characteristics of nucleosomes and linker DNA regions on the genome of the basidiomycete Mixia osmundae revealed by mono- and dinucleosome mapping.</title>
        <authorList>
            <person name="Nishida H."/>
            <person name="Kondo S."/>
            <person name="Matsumoto T."/>
            <person name="Suzuki Y."/>
            <person name="Yoshikawa H."/>
            <person name="Taylor T.D."/>
            <person name="Sugiyama J."/>
        </authorList>
    </citation>
    <scope>NUCLEOTIDE SEQUENCE [LARGE SCALE GENOMIC DNA]</scope>
    <source>
        <strain evidence="8">CBS 9802 / IAM 14324 / JCM 22182 / KY 12970</strain>
    </source>
</reference>
<dbReference type="InterPro" id="IPR021425">
    <property type="entry name" value="DUF3072"/>
</dbReference>
<evidence type="ECO:0000259" key="6">
    <source>
        <dbReference type="PROSITE" id="PS51987"/>
    </source>
</evidence>
<organism evidence="7 8">
    <name type="scientific">Mixia osmundae (strain CBS 9802 / IAM 14324 / JCM 22182 / KY 12970)</name>
    <dbReference type="NCBI Taxonomy" id="764103"/>
    <lineage>
        <taxon>Eukaryota</taxon>
        <taxon>Fungi</taxon>
        <taxon>Dikarya</taxon>
        <taxon>Basidiomycota</taxon>
        <taxon>Pucciniomycotina</taxon>
        <taxon>Mixiomycetes</taxon>
        <taxon>Mixiales</taxon>
        <taxon>Mixiaceae</taxon>
        <taxon>Mixia</taxon>
    </lineage>
</organism>
<evidence type="ECO:0000313" key="7">
    <source>
        <dbReference type="EMBL" id="GAA96067.1"/>
    </source>
</evidence>
<dbReference type="STRING" id="764103.G7DZQ7"/>
<dbReference type="EMBL" id="BABT02000074">
    <property type="protein sequence ID" value="GAA96067.1"/>
    <property type="molecule type" value="Genomic_DNA"/>
</dbReference>
<dbReference type="GO" id="GO:0006542">
    <property type="term" value="P:glutamine biosynthetic process"/>
    <property type="evidence" value="ECO:0007669"/>
    <property type="project" value="InterPro"/>
</dbReference>
<dbReference type="PANTHER" id="PTHR43785">
    <property type="entry name" value="GAMMA-GLUTAMYLPUTRESCINE SYNTHETASE"/>
    <property type="match status" value="1"/>
</dbReference>
<evidence type="ECO:0000313" key="8">
    <source>
        <dbReference type="Proteomes" id="UP000009131"/>
    </source>
</evidence>